<proteinExistence type="predicted"/>
<organism evidence="3 4">
    <name type="scientific">Caenimonas terrae</name>
    <dbReference type="NCBI Taxonomy" id="696074"/>
    <lineage>
        <taxon>Bacteria</taxon>
        <taxon>Pseudomonadati</taxon>
        <taxon>Pseudomonadota</taxon>
        <taxon>Betaproteobacteria</taxon>
        <taxon>Burkholderiales</taxon>
        <taxon>Comamonadaceae</taxon>
        <taxon>Caenimonas</taxon>
    </lineage>
</organism>
<dbReference type="PANTHER" id="PTHR21240">
    <property type="entry name" value="2-AMINO-3-CARBOXYLMUCONATE-6-SEMIALDEHYDE DECARBOXYLASE"/>
    <property type="match status" value="1"/>
</dbReference>
<dbReference type="PANTHER" id="PTHR21240:SF28">
    <property type="entry name" value="ISO-OROTATE DECARBOXYLASE (EUROFUNG)"/>
    <property type="match status" value="1"/>
</dbReference>
<dbReference type="PROSITE" id="PS51318">
    <property type="entry name" value="TAT"/>
    <property type="match status" value="1"/>
</dbReference>
<evidence type="ECO:0000313" key="4">
    <source>
        <dbReference type="Proteomes" id="UP001596037"/>
    </source>
</evidence>
<dbReference type="InterPro" id="IPR032465">
    <property type="entry name" value="ACMSD"/>
</dbReference>
<dbReference type="Gene3D" id="3.20.20.140">
    <property type="entry name" value="Metal-dependent hydrolases"/>
    <property type="match status" value="1"/>
</dbReference>
<gene>
    <name evidence="3" type="ORF">ACFPOE_01840</name>
</gene>
<keyword evidence="1" id="KW-0456">Lyase</keyword>
<dbReference type="InterPro" id="IPR006680">
    <property type="entry name" value="Amidohydro-rel"/>
</dbReference>
<sequence length="369" mass="39496">MTNRRAFLASTAGAIPGLMFCGCSLLQGCSTHAQTVGQAGASASLGLRRSRVKTIDVHAHCFFQDALDVAKLGLKDVIPAPVKGTPEHIIVLDQRLKSMDAMGIDMQVLGINPFWYRENVEMARAVCTIQNEKLAQLCALKPDRFAAFASLTLQNPQIAVQQLETAIRKQGLKGAAIGGSVAGEAFSDPKYHPVWAKAQELGAVLFIHPQSTPELNNRFRGNGWLSNVIGNPLDTTIALEHLVFEGTLDKFPGLKVLAAHGGGYFSASSVRSDVSCYVSPSSCNPAITLKKKPSEYAKQIYYDSLVISPEALRNLVAQVGASQVMIGTDQPIPWNEAPIDHVMAAPGLSDAQRDGILGLNAARLLGIPT</sequence>
<feature type="domain" description="Amidohydrolase-related" evidence="2">
    <location>
        <begin position="94"/>
        <end position="367"/>
    </location>
</feature>
<dbReference type="SUPFAM" id="SSF51556">
    <property type="entry name" value="Metallo-dependent hydrolases"/>
    <property type="match status" value="1"/>
</dbReference>
<dbReference type="EMBL" id="JBHSMF010000002">
    <property type="protein sequence ID" value="MFC5496264.1"/>
    <property type="molecule type" value="Genomic_DNA"/>
</dbReference>
<evidence type="ECO:0000256" key="1">
    <source>
        <dbReference type="ARBA" id="ARBA00023239"/>
    </source>
</evidence>
<dbReference type="RefSeq" id="WP_376848291.1">
    <property type="nucleotide sequence ID" value="NZ_JBHSMF010000002.1"/>
</dbReference>
<protein>
    <submittedName>
        <fullName evidence="3">Amidohydrolase family protein</fullName>
    </submittedName>
</protein>
<evidence type="ECO:0000313" key="3">
    <source>
        <dbReference type="EMBL" id="MFC5496264.1"/>
    </source>
</evidence>
<dbReference type="InterPro" id="IPR032466">
    <property type="entry name" value="Metal_Hydrolase"/>
</dbReference>
<dbReference type="Proteomes" id="UP001596037">
    <property type="component" value="Unassembled WGS sequence"/>
</dbReference>
<reference evidence="4" key="1">
    <citation type="journal article" date="2019" name="Int. J. Syst. Evol. Microbiol.">
        <title>The Global Catalogue of Microorganisms (GCM) 10K type strain sequencing project: providing services to taxonomists for standard genome sequencing and annotation.</title>
        <authorList>
            <consortium name="The Broad Institute Genomics Platform"/>
            <consortium name="The Broad Institute Genome Sequencing Center for Infectious Disease"/>
            <person name="Wu L."/>
            <person name="Ma J."/>
        </authorList>
    </citation>
    <scope>NUCLEOTIDE SEQUENCE [LARGE SCALE GENOMIC DNA]</scope>
    <source>
        <strain evidence="4">CCUG 57401</strain>
    </source>
</reference>
<comment type="caution">
    <text evidence="3">The sequence shown here is derived from an EMBL/GenBank/DDBJ whole genome shotgun (WGS) entry which is preliminary data.</text>
</comment>
<name>A0ABW0N8Q8_9BURK</name>
<accession>A0ABW0N8Q8</accession>
<keyword evidence="4" id="KW-1185">Reference proteome</keyword>
<dbReference type="PROSITE" id="PS51257">
    <property type="entry name" value="PROKAR_LIPOPROTEIN"/>
    <property type="match status" value="1"/>
</dbReference>
<dbReference type="Pfam" id="PF04909">
    <property type="entry name" value="Amidohydro_2"/>
    <property type="match status" value="1"/>
</dbReference>
<dbReference type="InterPro" id="IPR006311">
    <property type="entry name" value="TAT_signal"/>
</dbReference>
<evidence type="ECO:0000259" key="2">
    <source>
        <dbReference type="Pfam" id="PF04909"/>
    </source>
</evidence>